<comment type="caution">
    <text evidence="3">The sequence shown here is derived from an EMBL/GenBank/DDBJ whole genome shotgun (WGS) entry which is preliminary data.</text>
</comment>
<protein>
    <submittedName>
        <fullName evidence="3">Uncharacterized protein</fullName>
    </submittedName>
</protein>
<sequence>MPEKFPVSKQEKPKQKKEKEDLDLDFGDMASDLLDLAGELQEGIADGERIIEKYVKNNGKNKTPEDFSENVNEITAADRIKKLELLRTQRGKKENEEQKKAEQTERQKKAELIVYKIFSSPALFKEIFKNKGKIDHEFLNNLIKIDFENKNKIENETEKDNLAVEVEVNQIPSLGNERQKEEFIEHVVDTAKEEYLKTLSNIENQSILSPDEQEYDVFVKLKLPQEIIPGLESFINTIETTGVITEKMTEKIQPLLDYFRRDIKFQASFSLSDAIEEYLSSNEKEELLKQYQDKQKNIFLRSIDKSYENKFNFLNIIKRYLENVSKEEKSDKKETILENRLIKNLISILENLIK</sequence>
<proteinExistence type="predicted"/>
<feature type="region of interest" description="Disordered" evidence="2">
    <location>
        <begin position="1"/>
        <end position="23"/>
    </location>
</feature>
<name>A0A1G2CPC1_9BACT</name>
<organism evidence="3 4">
    <name type="scientific">Candidatus Liptonbacteria bacterium RIFOXYB1_FULL_36_10</name>
    <dbReference type="NCBI Taxonomy" id="1798654"/>
    <lineage>
        <taxon>Bacteria</taxon>
        <taxon>Candidatus Liptoniibacteriota</taxon>
    </lineage>
</organism>
<evidence type="ECO:0000313" key="4">
    <source>
        <dbReference type="Proteomes" id="UP000178599"/>
    </source>
</evidence>
<dbReference type="EMBL" id="MHLE01000006">
    <property type="protein sequence ID" value="OGZ03233.1"/>
    <property type="molecule type" value="Genomic_DNA"/>
</dbReference>
<evidence type="ECO:0000256" key="2">
    <source>
        <dbReference type="SAM" id="MobiDB-lite"/>
    </source>
</evidence>
<reference evidence="3 4" key="1">
    <citation type="journal article" date="2016" name="Nat. Commun.">
        <title>Thousands of microbial genomes shed light on interconnected biogeochemical processes in an aquifer system.</title>
        <authorList>
            <person name="Anantharaman K."/>
            <person name="Brown C.T."/>
            <person name="Hug L.A."/>
            <person name="Sharon I."/>
            <person name="Castelle C.J."/>
            <person name="Probst A.J."/>
            <person name="Thomas B.C."/>
            <person name="Singh A."/>
            <person name="Wilkins M.J."/>
            <person name="Karaoz U."/>
            <person name="Brodie E.L."/>
            <person name="Williams K.H."/>
            <person name="Hubbard S.S."/>
            <person name="Banfield J.F."/>
        </authorList>
    </citation>
    <scope>NUCLEOTIDE SEQUENCE [LARGE SCALE GENOMIC DNA]</scope>
</reference>
<feature type="coiled-coil region" evidence="1">
    <location>
        <begin position="86"/>
        <end position="113"/>
    </location>
</feature>
<keyword evidence="1" id="KW-0175">Coiled coil</keyword>
<feature type="compositionally biased region" description="Basic and acidic residues" evidence="2">
    <location>
        <begin position="9"/>
        <end position="20"/>
    </location>
</feature>
<gene>
    <name evidence="3" type="ORF">A2390_01630</name>
</gene>
<evidence type="ECO:0000313" key="3">
    <source>
        <dbReference type="EMBL" id="OGZ03233.1"/>
    </source>
</evidence>
<dbReference type="Proteomes" id="UP000178599">
    <property type="component" value="Unassembled WGS sequence"/>
</dbReference>
<dbReference type="AlphaFoldDB" id="A0A1G2CPC1"/>
<evidence type="ECO:0000256" key="1">
    <source>
        <dbReference type="SAM" id="Coils"/>
    </source>
</evidence>
<accession>A0A1G2CPC1</accession>